<evidence type="ECO:0000313" key="2">
    <source>
        <dbReference type="Proteomes" id="UP000187203"/>
    </source>
</evidence>
<gene>
    <name evidence="1" type="ORF">COLO4_08072</name>
</gene>
<accession>A0A1R3KHM9</accession>
<name>A0A1R3KHM9_9ROSI</name>
<comment type="caution">
    <text evidence="1">The sequence shown here is derived from an EMBL/GenBank/DDBJ whole genome shotgun (WGS) entry which is preliminary data.</text>
</comment>
<keyword evidence="2" id="KW-1185">Reference proteome</keyword>
<sequence length="74" mass="8195">MPTVTGVPFAAKKTSWTLRLAIFTSDLAQMERESSKETSTRKREANKGVCKLVSSCDWHTPSAVPICYVPIYSS</sequence>
<reference evidence="2" key="1">
    <citation type="submission" date="2013-09" db="EMBL/GenBank/DDBJ databases">
        <title>Corchorus olitorius genome sequencing.</title>
        <authorList>
            <person name="Alam M."/>
            <person name="Haque M.S."/>
            <person name="Islam M.S."/>
            <person name="Emdad E.M."/>
            <person name="Islam M.M."/>
            <person name="Ahmed B."/>
            <person name="Halim A."/>
            <person name="Hossen Q.M.M."/>
            <person name="Hossain M.Z."/>
            <person name="Ahmed R."/>
            <person name="Khan M.M."/>
            <person name="Islam R."/>
            <person name="Rashid M.M."/>
            <person name="Khan S.A."/>
            <person name="Rahman M.S."/>
            <person name="Alam M."/>
            <person name="Yahiya A.S."/>
            <person name="Khan M.S."/>
            <person name="Azam M.S."/>
            <person name="Haque T."/>
            <person name="Lashkar M.Z.H."/>
            <person name="Akhand A.I."/>
            <person name="Morshed G."/>
            <person name="Roy S."/>
            <person name="Uddin K.S."/>
            <person name="Rabeya T."/>
            <person name="Hossain A.S."/>
            <person name="Chowdhury A."/>
            <person name="Snigdha A.R."/>
            <person name="Mortoza M.S."/>
            <person name="Matin S.A."/>
            <person name="Hoque S.M.E."/>
            <person name="Islam M.K."/>
            <person name="Roy D.K."/>
            <person name="Haider R."/>
            <person name="Moosa M.M."/>
            <person name="Elias S.M."/>
            <person name="Hasan A.M."/>
            <person name="Jahan S."/>
            <person name="Shafiuddin M."/>
            <person name="Mahmood N."/>
            <person name="Shommy N.S."/>
        </authorList>
    </citation>
    <scope>NUCLEOTIDE SEQUENCE [LARGE SCALE GENOMIC DNA]</scope>
    <source>
        <strain evidence="2">cv. O-4</strain>
    </source>
</reference>
<organism evidence="1 2">
    <name type="scientific">Corchorus olitorius</name>
    <dbReference type="NCBI Taxonomy" id="93759"/>
    <lineage>
        <taxon>Eukaryota</taxon>
        <taxon>Viridiplantae</taxon>
        <taxon>Streptophyta</taxon>
        <taxon>Embryophyta</taxon>
        <taxon>Tracheophyta</taxon>
        <taxon>Spermatophyta</taxon>
        <taxon>Magnoliopsida</taxon>
        <taxon>eudicotyledons</taxon>
        <taxon>Gunneridae</taxon>
        <taxon>Pentapetalae</taxon>
        <taxon>rosids</taxon>
        <taxon>malvids</taxon>
        <taxon>Malvales</taxon>
        <taxon>Malvaceae</taxon>
        <taxon>Grewioideae</taxon>
        <taxon>Apeibeae</taxon>
        <taxon>Corchorus</taxon>
    </lineage>
</organism>
<dbReference type="EMBL" id="AWUE01013571">
    <property type="protein sequence ID" value="OMP06554.1"/>
    <property type="molecule type" value="Genomic_DNA"/>
</dbReference>
<proteinExistence type="predicted"/>
<protein>
    <submittedName>
        <fullName evidence="1">Uncharacterized protein</fullName>
    </submittedName>
</protein>
<dbReference type="Proteomes" id="UP000187203">
    <property type="component" value="Unassembled WGS sequence"/>
</dbReference>
<dbReference type="AlphaFoldDB" id="A0A1R3KHM9"/>
<evidence type="ECO:0000313" key="1">
    <source>
        <dbReference type="EMBL" id="OMP06554.1"/>
    </source>
</evidence>